<evidence type="ECO:0000256" key="1">
    <source>
        <dbReference type="SAM" id="Phobius"/>
    </source>
</evidence>
<proteinExistence type="predicted"/>
<keyword evidence="1" id="KW-1133">Transmembrane helix</keyword>
<feature type="transmembrane region" description="Helical" evidence="1">
    <location>
        <begin position="119"/>
        <end position="140"/>
    </location>
</feature>
<feature type="transmembrane region" description="Helical" evidence="1">
    <location>
        <begin position="365"/>
        <end position="384"/>
    </location>
</feature>
<dbReference type="EMBL" id="CAJNIZ010039136">
    <property type="protein sequence ID" value="CAE7587696.1"/>
    <property type="molecule type" value="Genomic_DNA"/>
</dbReference>
<dbReference type="Proteomes" id="UP000649617">
    <property type="component" value="Unassembled WGS sequence"/>
</dbReference>
<keyword evidence="1" id="KW-0472">Membrane</keyword>
<keyword evidence="1" id="KW-0812">Transmembrane</keyword>
<gene>
    <name evidence="2" type="ORF">SPIL2461_LOCUS15673</name>
</gene>
<sequence length="438" mass="49140">MVEMESMDHGGLTEDLEPELLRGIPLHVALSGWGKHWADNGSGSLGTDSENSQGQNSYSLSSATPVFSNFLSHDWGTSRWEKLLAMMLLFNTKPAARATLVVSILTAAASNFLGPRIQAVLPVISYLCFWTFLCFAQRIFAMISKPKMVFLDKLCISQDDAVLKQKGILGLAAFLDRSKKLTILWSARYFSRLWCCYELATFLRHSTRKSIEIMPTKLAGKTQDATDESQLEKFNQTAQQELLPIVLDSVGTGQTCMSYFSAMVWAASLPSFIFWLPAYIENKHSFQGYELLVWWIRCCMHWAVFPLGILWYLHVYWWLCLLGLRMDKCCCQGRGILISFLLVIPLTLLGLGPACFVEFTRAATMTPSLLPLLPFSLLSVAVLAQRYQVPCASRDRMTLGQSQTQQAEEDQEMPNKTIKINLPSADTGTDEDLVSCAF</sequence>
<dbReference type="OrthoDB" id="423162at2759"/>
<dbReference type="AlphaFoldDB" id="A0A812UZ85"/>
<protein>
    <submittedName>
        <fullName evidence="2">Uncharacterized protein</fullName>
    </submittedName>
</protein>
<accession>A0A812UZ85</accession>
<evidence type="ECO:0000313" key="2">
    <source>
        <dbReference type="EMBL" id="CAE7587696.1"/>
    </source>
</evidence>
<organism evidence="2 3">
    <name type="scientific">Symbiodinium pilosum</name>
    <name type="common">Dinoflagellate</name>
    <dbReference type="NCBI Taxonomy" id="2952"/>
    <lineage>
        <taxon>Eukaryota</taxon>
        <taxon>Sar</taxon>
        <taxon>Alveolata</taxon>
        <taxon>Dinophyceae</taxon>
        <taxon>Suessiales</taxon>
        <taxon>Symbiodiniaceae</taxon>
        <taxon>Symbiodinium</taxon>
    </lineage>
</organism>
<feature type="transmembrane region" description="Helical" evidence="1">
    <location>
        <begin position="336"/>
        <end position="359"/>
    </location>
</feature>
<name>A0A812UZ85_SYMPI</name>
<evidence type="ECO:0000313" key="3">
    <source>
        <dbReference type="Proteomes" id="UP000649617"/>
    </source>
</evidence>
<keyword evidence="3" id="KW-1185">Reference proteome</keyword>
<comment type="caution">
    <text evidence="2">The sequence shown here is derived from an EMBL/GenBank/DDBJ whole genome shotgun (WGS) entry which is preliminary data.</text>
</comment>
<reference evidence="2" key="1">
    <citation type="submission" date="2021-02" db="EMBL/GenBank/DDBJ databases">
        <authorList>
            <person name="Dougan E. K."/>
            <person name="Rhodes N."/>
            <person name="Thang M."/>
            <person name="Chan C."/>
        </authorList>
    </citation>
    <scope>NUCLEOTIDE SEQUENCE</scope>
</reference>
<feature type="transmembrane region" description="Helical" evidence="1">
    <location>
        <begin position="300"/>
        <end position="324"/>
    </location>
</feature>
<feature type="transmembrane region" description="Helical" evidence="1">
    <location>
        <begin position="259"/>
        <end position="280"/>
    </location>
</feature>